<dbReference type="PANTHER" id="PTHR30419">
    <property type="entry name" value="HTH-TYPE TRANSCRIPTIONAL REGULATOR YBHD"/>
    <property type="match status" value="1"/>
</dbReference>
<accession>A0A2W5S0U3</accession>
<evidence type="ECO:0000256" key="1">
    <source>
        <dbReference type="ARBA" id="ARBA00009437"/>
    </source>
</evidence>
<dbReference type="InterPro" id="IPR036390">
    <property type="entry name" value="WH_DNA-bd_sf"/>
</dbReference>
<reference evidence="6 7" key="1">
    <citation type="submission" date="2017-08" db="EMBL/GenBank/DDBJ databases">
        <title>Infants hospitalized years apart are colonized by the same room-sourced microbial strains.</title>
        <authorList>
            <person name="Brooks B."/>
            <person name="Olm M.R."/>
            <person name="Firek B.A."/>
            <person name="Baker R."/>
            <person name="Thomas B.C."/>
            <person name="Morowitz M.J."/>
            <person name="Banfield J.F."/>
        </authorList>
    </citation>
    <scope>NUCLEOTIDE SEQUENCE [LARGE SCALE GENOMIC DNA]</scope>
    <source>
        <strain evidence="6">S2_003_000_R2_11</strain>
    </source>
</reference>
<dbReference type="PROSITE" id="PS50931">
    <property type="entry name" value="HTH_LYSR"/>
    <property type="match status" value="1"/>
</dbReference>
<dbReference type="AlphaFoldDB" id="A0A2W5S0U3"/>
<dbReference type="GO" id="GO:0003700">
    <property type="term" value="F:DNA-binding transcription factor activity"/>
    <property type="evidence" value="ECO:0007669"/>
    <property type="project" value="InterPro"/>
</dbReference>
<evidence type="ECO:0000256" key="2">
    <source>
        <dbReference type="ARBA" id="ARBA00023015"/>
    </source>
</evidence>
<organism evidence="6 7">
    <name type="scientific">Cereibacter sphaeroides</name>
    <name type="common">Rhodobacter sphaeroides</name>
    <dbReference type="NCBI Taxonomy" id="1063"/>
    <lineage>
        <taxon>Bacteria</taxon>
        <taxon>Pseudomonadati</taxon>
        <taxon>Pseudomonadota</taxon>
        <taxon>Alphaproteobacteria</taxon>
        <taxon>Rhodobacterales</taxon>
        <taxon>Paracoccaceae</taxon>
        <taxon>Cereibacter</taxon>
    </lineage>
</organism>
<dbReference type="SUPFAM" id="SSF46785">
    <property type="entry name" value="Winged helix' DNA-binding domain"/>
    <property type="match status" value="1"/>
</dbReference>
<dbReference type="Pfam" id="PF03466">
    <property type="entry name" value="LysR_substrate"/>
    <property type="match status" value="1"/>
</dbReference>
<dbReference type="InterPro" id="IPR050950">
    <property type="entry name" value="HTH-type_LysR_regulators"/>
</dbReference>
<dbReference type="InterPro" id="IPR036388">
    <property type="entry name" value="WH-like_DNA-bd_sf"/>
</dbReference>
<keyword evidence="2" id="KW-0805">Transcription regulation</keyword>
<dbReference type="GO" id="GO:0003677">
    <property type="term" value="F:DNA binding"/>
    <property type="evidence" value="ECO:0007669"/>
    <property type="project" value="UniProtKB-KW"/>
</dbReference>
<keyword evidence="3" id="KW-0238">DNA-binding</keyword>
<name>A0A2W5S0U3_CERSP</name>
<evidence type="ECO:0000259" key="5">
    <source>
        <dbReference type="PROSITE" id="PS50931"/>
    </source>
</evidence>
<comment type="similarity">
    <text evidence="1">Belongs to the LysR transcriptional regulatory family.</text>
</comment>
<dbReference type="GO" id="GO:0005829">
    <property type="term" value="C:cytosol"/>
    <property type="evidence" value="ECO:0007669"/>
    <property type="project" value="TreeGrafter"/>
</dbReference>
<sequence length="302" mass="32145">MIRTEALRVFVTVAECGNIRDAADRLFRTQSAISMTLKQVEDHLAAPLFESDRKHSLTELGSFVLGVAKVLLRDHDTAIDLIEEYASGASGRLRIASVPSVAALLIPEMLAKFLADRPTAEIDLVDTDSADVRRLVATGQADLGIASAAPAEGGLVSVPIFEDNMQVVCPANSKLGQQAGPLNWSDLETVALILNETTRAIQAAEFQALASRTKLRVRNVTSLLAMVRAGVGVTLLPGLATVGLPPALVARPLSDQSCRRQVCLLRREGRVQSPLAAAFARDFIAAIAAATPQFGIVSIFKA</sequence>
<gene>
    <name evidence="6" type="ORF">DI533_19685</name>
</gene>
<dbReference type="SUPFAM" id="SSF53850">
    <property type="entry name" value="Periplasmic binding protein-like II"/>
    <property type="match status" value="1"/>
</dbReference>
<dbReference type="Proteomes" id="UP000248975">
    <property type="component" value="Unassembled WGS sequence"/>
</dbReference>
<comment type="caution">
    <text evidence="6">The sequence shown here is derived from an EMBL/GenBank/DDBJ whole genome shotgun (WGS) entry which is preliminary data.</text>
</comment>
<dbReference type="Gene3D" id="3.40.190.290">
    <property type="match status" value="1"/>
</dbReference>
<evidence type="ECO:0000313" key="7">
    <source>
        <dbReference type="Proteomes" id="UP000248975"/>
    </source>
</evidence>
<evidence type="ECO:0000313" key="6">
    <source>
        <dbReference type="EMBL" id="PZQ95289.1"/>
    </source>
</evidence>
<proteinExistence type="inferred from homology"/>
<feature type="domain" description="HTH lysR-type" evidence="5">
    <location>
        <begin position="2"/>
        <end position="58"/>
    </location>
</feature>
<dbReference type="Pfam" id="PF00126">
    <property type="entry name" value="HTH_1"/>
    <property type="match status" value="1"/>
</dbReference>
<dbReference type="Gene3D" id="1.10.10.10">
    <property type="entry name" value="Winged helix-like DNA-binding domain superfamily/Winged helix DNA-binding domain"/>
    <property type="match status" value="1"/>
</dbReference>
<protein>
    <submittedName>
        <fullName evidence="6">LysR family transcriptional regulator</fullName>
    </submittedName>
</protein>
<evidence type="ECO:0000256" key="4">
    <source>
        <dbReference type="ARBA" id="ARBA00023163"/>
    </source>
</evidence>
<dbReference type="EMBL" id="QFQS01000008">
    <property type="protein sequence ID" value="PZQ95289.1"/>
    <property type="molecule type" value="Genomic_DNA"/>
</dbReference>
<dbReference type="InterPro" id="IPR005119">
    <property type="entry name" value="LysR_subst-bd"/>
</dbReference>
<dbReference type="InterPro" id="IPR000847">
    <property type="entry name" value="LysR_HTH_N"/>
</dbReference>
<keyword evidence="4" id="KW-0804">Transcription</keyword>
<evidence type="ECO:0000256" key="3">
    <source>
        <dbReference type="ARBA" id="ARBA00023125"/>
    </source>
</evidence>